<dbReference type="AlphaFoldDB" id="E9G6Q3"/>
<dbReference type="HOGENOM" id="CLU_1867130_0_0_1"/>
<evidence type="ECO:0000313" key="2">
    <source>
        <dbReference type="Proteomes" id="UP000000305"/>
    </source>
</evidence>
<organism evidence="1 2">
    <name type="scientific">Daphnia pulex</name>
    <name type="common">Water flea</name>
    <dbReference type="NCBI Taxonomy" id="6669"/>
    <lineage>
        <taxon>Eukaryota</taxon>
        <taxon>Metazoa</taxon>
        <taxon>Ecdysozoa</taxon>
        <taxon>Arthropoda</taxon>
        <taxon>Crustacea</taxon>
        <taxon>Branchiopoda</taxon>
        <taxon>Diplostraca</taxon>
        <taxon>Cladocera</taxon>
        <taxon>Anomopoda</taxon>
        <taxon>Daphniidae</taxon>
        <taxon>Daphnia</taxon>
    </lineage>
</organism>
<accession>E9G6Q3</accession>
<reference evidence="1 2" key="1">
    <citation type="journal article" date="2011" name="Science">
        <title>The ecoresponsive genome of Daphnia pulex.</title>
        <authorList>
            <person name="Colbourne J.K."/>
            <person name="Pfrender M.E."/>
            <person name="Gilbert D."/>
            <person name="Thomas W.K."/>
            <person name="Tucker A."/>
            <person name="Oakley T.H."/>
            <person name="Tokishita S."/>
            <person name="Aerts A."/>
            <person name="Arnold G.J."/>
            <person name="Basu M.K."/>
            <person name="Bauer D.J."/>
            <person name="Caceres C.E."/>
            <person name="Carmel L."/>
            <person name="Casola C."/>
            <person name="Choi J.H."/>
            <person name="Detter J.C."/>
            <person name="Dong Q."/>
            <person name="Dusheyko S."/>
            <person name="Eads B.D."/>
            <person name="Frohlich T."/>
            <person name="Geiler-Samerotte K.A."/>
            <person name="Gerlach D."/>
            <person name="Hatcher P."/>
            <person name="Jogdeo S."/>
            <person name="Krijgsveld J."/>
            <person name="Kriventseva E.V."/>
            <person name="Kultz D."/>
            <person name="Laforsch C."/>
            <person name="Lindquist E."/>
            <person name="Lopez J."/>
            <person name="Manak J.R."/>
            <person name="Muller J."/>
            <person name="Pangilinan J."/>
            <person name="Patwardhan R.P."/>
            <person name="Pitluck S."/>
            <person name="Pritham E.J."/>
            <person name="Rechtsteiner A."/>
            <person name="Rho M."/>
            <person name="Rogozin I.B."/>
            <person name="Sakarya O."/>
            <person name="Salamov A."/>
            <person name="Schaack S."/>
            <person name="Shapiro H."/>
            <person name="Shiga Y."/>
            <person name="Skalitzky C."/>
            <person name="Smith Z."/>
            <person name="Souvorov A."/>
            <person name="Sung W."/>
            <person name="Tang Z."/>
            <person name="Tsuchiya D."/>
            <person name="Tu H."/>
            <person name="Vos H."/>
            <person name="Wang M."/>
            <person name="Wolf Y.I."/>
            <person name="Yamagata H."/>
            <person name="Yamada T."/>
            <person name="Ye Y."/>
            <person name="Shaw J.R."/>
            <person name="Andrews J."/>
            <person name="Crease T.J."/>
            <person name="Tang H."/>
            <person name="Lucas S.M."/>
            <person name="Robertson H.M."/>
            <person name="Bork P."/>
            <person name="Koonin E.V."/>
            <person name="Zdobnov E.M."/>
            <person name="Grigoriev I.V."/>
            <person name="Lynch M."/>
            <person name="Boore J.L."/>
        </authorList>
    </citation>
    <scope>NUCLEOTIDE SEQUENCE [LARGE SCALE GENOMIC DNA]</scope>
</reference>
<keyword evidence="2" id="KW-1185">Reference proteome</keyword>
<evidence type="ECO:0000313" key="1">
    <source>
        <dbReference type="EMBL" id="EFX85152.1"/>
    </source>
</evidence>
<gene>
    <name evidence="1" type="ORF">DAPPUDRAFT_238131</name>
</gene>
<dbReference type="InParanoid" id="E9G6Q3"/>
<sequence>MATQWNSRFEASASHRNSKAMLVLDLQSYDLTDDLLPSATITVSSLRVLPPQYRHFLEFQVLPNVRRKIPVVVLVAALKLVERKTGQIGCIPFNNKANREYYDRIPSPHPLTTRVETSVALTLHSLSPYKSIERGRS</sequence>
<dbReference type="KEGG" id="dpx:DAPPUDRAFT_238131"/>
<protein>
    <submittedName>
        <fullName evidence="1">Uncharacterized protein</fullName>
    </submittedName>
</protein>
<dbReference type="Proteomes" id="UP000000305">
    <property type="component" value="Unassembled WGS sequence"/>
</dbReference>
<name>E9G6Q3_DAPPU</name>
<dbReference type="EMBL" id="GL732533">
    <property type="protein sequence ID" value="EFX85152.1"/>
    <property type="molecule type" value="Genomic_DNA"/>
</dbReference>
<proteinExistence type="predicted"/>